<proteinExistence type="predicted"/>
<dbReference type="STRING" id="1608994.TU86_18135"/>
<dbReference type="PATRIC" id="fig|1608994.3.peg.4330"/>
<dbReference type="Proteomes" id="UP000036325">
    <property type="component" value="Unassembled WGS sequence"/>
</dbReference>
<sequence>MAMGDAIDLGLKPQGKACEQWEERLKRQPFNREARLWLIQFSLENGEESKAQAMQQVCKTINPEDVALKH</sequence>
<dbReference type="SUPFAM" id="SSF144059">
    <property type="entry name" value="ImpE-like"/>
    <property type="match status" value="1"/>
</dbReference>
<name>A0A0J6LDR8_9PSED</name>
<organism evidence="1 2">
    <name type="scientific">Pseudomonas weihenstephanensis</name>
    <dbReference type="NCBI Taxonomy" id="1608994"/>
    <lineage>
        <taxon>Bacteria</taxon>
        <taxon>Pseudomonadati</taxon>
        <taxon>Pseudomonadota</taxon>
        <taxon>Gammaproteobacteria</taxon>
        <taxon>Pseudomonadales</taxon>
        <taxon>Pseudomonadaceae</taxon>
        <taxon>Pseudomonas</taxon>
    </lineage>
</organism>
<dbReference type="EMBL" id="JYLF01000008">
    <property type="protein sequence ID" value="KMN12526.1"/>
    <property type="molecule type" value="Genomic_DNA"/>
</dbReference>
<evidence type="ECO:0000313" key="1">
    <source>
        <dbReference type="EMBL" id="KMN12526.1"/>
    </source>
</evidence>
<gene>
    <name evidence="1" type="ORF">TU86_18135</name>
</gene>
<accession>A0A0J6LDR8</accession>
<comment type="caution">
    <text evidence="1">The sequence shown here is derived from an EMBL/GenBank/DDBJ whole genome shotgun (WGS) entry which is preliminary data.</text>
</comment>
<protein>
    <submittedName>
        <fullName evidence="1">Uncharacterized protein</fullName>
    </submittedName>
</protein>
<reference evidence="1 2" key="1">
    <citation type="submission" date="2015-02" db="EMBL/GenBank/DDBJ databases">
        <title>Pseudomonas helleri sp. nov. and Pseudomonas weihenstephanensis sp. nov., isolated from raw cows milk.</title>
        <authorList>
            <person name="von Neubeck M."/>
            <person name="Huptas C."/>
            <person name="Wenning M."/>
            <person name="Scherer S."/>
        </authorList>
    </citation>
    <scope>NUCLEOTIDE SEQUENCE [LARGE SCALE GENOMIC DNA]</scope>
    <source>
        <strain evidence="1 2">DSM 29166</strain>
    </source>
</reference>
<evidence type="ECO:0000313" key="2">
    <source>
        <dbReference type="Proteomes" id="UP000036325"/>
    </source>
</evidence>
<dbReference type="AlphaFoldDB" id="A0A0J6LDR8"/>